<dbReference type="NCBIfam" id="NF011049">
    <property type="entry name" value="PRK14479.1"/>
    <property type="match status" value="1"/>
</dbReference>
<keyword evidence="9" id="KW-1185">Reference proteome</keyword>
<dbReference type="Pfam" id="PF02734">
    <property type="entry name" value="Dak2"/>
    <property type="match status" value="1"/>
</dbReference>
<proteinExistence type="predicted"/>
<keyword evidence="2" id="KW-0547">Nucleotide-binding</keyword>
<comment type="caution">
    <text evidence="8">The sequence shown here is derived from an EMBL/GenBank/DDBJ whole genome shotgun (WGS) entry which is preliminary data.</text>
</comment>
<evidence type="ECO:0000313" key="8">
    <source>
        <dbReference type="EMBL" id="MDP9806612.1"/>
    </source>
</evidence>
<evidence type="ECO:0000256" key="3">
    <source>
        <dbReference type="ARBA" id="ARBA00022777"/>
    </source>
</evidence>
<dbReference type="InterPro" id="IPR004006">
    <property type="entry name" value="DhaK_dom"/>
</dbReference>
<name>A0ABT9NGS7_9ACTO</name>
<dbReference type="EC" id="2.7.1.29" evidence="8"/>
<evidence type="ECO:0000256" key="2">
    <source>
        <dbReference type="ARBA" id="ARBA00022741"/>
    </source>
</evidence>
<evidence type="ECO:0000256" key="5">
    <source>
        <dbReference type="SAM" id="Coils"/>
    </source>
</evidence>
<dbReference type="PANTHER" id="PTHR28629">
    <property type="entry name" value="TRIOKINASE/FMN CYCLASE"/>
    <property type="match status" value="1"/>
</dbReference>
<protein>
    <submittedName>
        <fullName evidence="8">Dihydroxyacetone kinase</fullName>
        <ecNumber evidence="8">2.7.1.29</ecNumber>
    </submittedName>
</protein>
<dbReference type="Gene3D" id="3.40.50.10440">
    <property type="entry name" value="Dihydroxyacetone kinase, domain 1"/>
    <property type="match status" value="1"/>
</dbReference>
<gene>
    <name evidence="8" type="ORF">J2S70_001194</name>
</gene>
<accession>A0ABT9NGS7</accession>
<evidence type="ECO:0000259" key="7">
    <source>
        <dbReference type="PROSITE" id="PS51481"/>
    </source>
</evidence>
<dbReference type="Gene3D" id="1.25.40.340">
    <property type="match status" value="1"/>
</dbReference>
<keyword evidence="5" id="KW-0175">Coiled coil</keyword>
<organism evidence="8 9">
    <name type="scientific">Trueperella bonasi</name>
    <dbReference type="NCBI Taxonomy" id="312286"/>
    <lineage>
        <taxon>Bacteria</taxon>
        <taxon>Bacillati</taxon>
        <taxon>Actinomycetota</taxon>
        <taxon>Actinomycetes</taxon>
        <taxon>Actinomycetales</taxon>
        <taxon>Actinomycetaceae</taxon>
        <taxon>Trueperella</taxon>
    </lineage>
</organism>
<keyword evidence="4" id="KW-0067">ATP-binding</keyword>
<dbReference type="PROSITE" id="PS51481">
    <property type="entry name" value="DHAK"/>
    <property type="match status" value="1"/>
</dbReference>
<dbReference type="SMART" id="SM01120">
    <property type="entry name" value="Dak2"/>
    <property type="match status" value="1"/>
</dbReference>
<dbReference type="EMBL" id="JAUSQX010000001">
    <property type="protein sequence ID" value="MDP9806612.1"/>
    <property type="molecule type" value="Genomic_DNA"/>
</dbReference>
<dbReference type="RefSeq" id="WP_307682823.1">
    <property type="nucleotide sequence ID" value="NZ_JAUSQX010000001.1"/>
</dbReference>
<evidence type="ECO:0000256" key="1">
    <source>
        <dbReference type="ARBA" id="ARBA00022679"/>
    </source>
</evidence>
<dbReference type="PROSITE" id="PS51480">
    <property type="entry name" value="DHAL"/>
    <property type="match status" value="1"/>
</dbReference>
<dbReference type="GO" id="GO:0004371">
    <property type="term" value="F:glycerone kinase activity"/>
    <property type="evidence" value="ECO:0007669"/>
    <property type="project" value="UniProtKB-EC"/>
</dbReference>
<feature type="coiled-coil region" evidence="5">
    <location>
        <begin position="363"/>
        <end position="390"/>
    </location>
</feature>
<evidence type="ECO:0000313" key="9">
    <source>
        <dbReference type="Proteomes" id="UP001243212"/>
    </source>
</evidence>
<keyword evidence="1 8" id="KW-0808">Transferase</keyword>
<dbReference type="InterPro" id="IPR050861">
    <property type="entry name" value="Dihydroxyacetone_Kinase"/>
</dbReference>
<evidence type="ECO:0000256" key="4">
    <source>
        <dbReference type="ARBA" id="ARBA00022840"/>
    </source>
</evidence>
<dbReference type="InterPro" id="IPR004007">
    <property type="entry name" value="DhaL_dom"/>
</dbReference>
<dbReference type="InterPro" id="IPR036117">
    <property type="entry name" value="DhaL_dom_sf"/>
</dbReference>
<feature type="domain" description="DhaL" evidence="6">
    <location>
        <begin position="364"/>
        <end position="563"/>
    </location>
</feature>
<dbReference type="Gene3D" id="3.30.1180.20">
    <property type="entry name" value="Dihydroxyacetone kinase, domain 2"/>
    <property type="match status" value="1"/>
</dbReference>
<dbReference type="SUPFAM" id="SSF82549">
    <property type="entry name" value="DAK1/DegV-like"/>
    <property type="match status" value="1"/>
</dbReference>
<dbReference type="Proteomes" id="UP001243212">
    <property type="component" value="Unassembled WGS sequence"/>
</dbReference>
<dbReference type="Pfam" id="PF02733">
    <property type="entry name" value="Dak1"/>
    <property type="match status" value="1"/>
</dbReference>
<keyword evidence="3 8" id="KW-0418">Kinase</keyword>
<feature type="domain" description="DhaK" evidence="7">
    <location>
        <begin position="7"/>
        <end position="330"/>
    </location>
</feature>
<sequence>MTFLVNNPEEFAGEALAGFAAAYSNYVQPIHGGVVRSTASPEGEVSIVVGGGSGHYPAFAGWVGEGMAHGAVAGNIFSSPSASQAVSVVKGADNGGGTLIMFGNYAGDVLHFGNAAEQLRAEGDDVRIFTISDDIASNSPENHRDRRGIAGDLLVVKVAGAAAADGKNLDAVEKVALRANDRTRTLGVAFTGCTFPGAKEALFEVEDGTFGLGLGIHGEQGISTHEMMSANEIAKMLVEKVLEEEPERAGGYDGRVAVLVNGLGATKYEEMFVFYGAVKHLLEERGLTIVGPVVDEQVTSLDMAGISLSLMFLDEELEKYWLAPANTPAFRVGNIESDAAPREIHERADEEIPQGAPPSQELAKKIAAVLEAFEKKAREAEKELGKMDAVAGDGDHGQGMVLGSTAAAKSARESVEAGAGARTLLARAGAAWSEGAGGTAGALWGGALSAVGSTLSDEDGADQQTLREAVLAGTRSFVTLGGADVGDKTIVDASEVFAGELENDDAELSVVWKNAADAAAKAAEKTADFVARKGRARTHGEQSIGTADPGATSFAMLMAVVPEYL</sequence>
<dbReference type="SUPFAM" id="SSF101473">
    <property type="entry name" value="DhaL-like"/>
    <property type="match status" value="1"/>
</dbReference>
<reference evidence="8 9" key="1">
    <citation type="submission" date="2023-07" db="EMBL/GenBank/DDBJ databases">
        <title>Sequencing the genomes of 1000 actinobacteria strains.</title>
        <authorList>
            <person name="Klenk H.-P."/>
        </authorList>
    </citation>
    <scope>NUCLEOTIDE SEQUENCE [LARGE SCALE GENOMIC DNA]</scope>
    <source>
        <strain evidence="8 9">DSM 17163</strain>
    </source>
</reference>
<evidence type="ECO:0000259" key="6">
    <source>
        <dbReference type="PROSITE" id="PS51480"/>
    </source>
</evidence>
<dbReference type="PANTHER" id="PTHR28629:SF4">
    <property type="entry name" value="TRIOKINASE_FMN CYCLASE"/>
    <property type="match status" value="1"/>
</dbReference>